<dbReference type="GeneID" id="17292865"/>
<keyword evidence="4" id="KW-1185">Reference proteome</keyword>
<evidence type="ECO:0000313" key="3">
    <source>
        <dbReference type="EnsemblProtists" id="EKX36124"/>
    </source>
</evidence>
<sequence length="187" mass="21224">MRCSCSCFYQKGELHRAYGNNKLCQDQVYFSTGVVIGGTNSYYALSELRIYGRLYDVNWTLSFYYRSAEVNDLMVCLSDQCTDTLLTADNQWNMFVSNSYSIGIGDRFLAFSVIPPTTAAGFSYLDLDEFHIPKATGTGRRNPCTISASERHLGKTRSRADRNREEKKASQRGREALKQEKERKKGG</sequence>
<dbReference type="KEGG" id="gtt:GUITHDRAFT_117628"/>
<evidence type="ECO:0000313" key="2">
    <source>
        <dbReference type="EMBL" id="EKX36124.1"/>
    </source>
</evidence>
<accession>L1IJL7</accession>
<feature type="compositionally biased region" description="Basic and acidic residues" evidence="1">
    <location>
        <begin position="149"/>
        <end position="187"/>
    </location>
</feature>
<dbReference type="PaxDb" id="55529-EKX36124"/>
<dbReference type="AlphaFoldDB" id="L1IJL7"/>
<reference evidence="2 4" key="1">
    <citation type="journal article" date="2012" name="Nature">
        <title>Algal genomes reveal evolutionary mosaicism and the fate of nucleomorphs.</title>
        <authorList>
            <consortium name="DOE Joint Genome Institute"/>
            <person name="Curtis B.A."/>
            <person name="Tanifuji G."/>
            <person name="Burki F."/>
            <person name="Gruber A."/>
            <person name="Irimia M."/>
            <person name="Maruyama S."/>
            <person name="Arias M.C."/>
            <person name="Ball S.G."/>
            <person name="Gile G.H."/>
            <person name="Hirakawa Y."/>
            <person name="Hopkins J.F."/>
            <person name="Kuo A."/>
            <person name="Rensing S.A."/>
            <person name="Schmutz J."/>
            <person name="Symeonidi A."/>
            <person name="Elias M."/>
            <person name="Eveleigh R.J."/>
            <person name="Herman E.K."/>
            <person name="Klute M.J."/>
            <person name="Nakayama T."/>
            <person name="Obornik M."/>
            <person name="Reyes-Prieto A."/>
            <person name="Armbrust E.V."/>
            <person name="Aves S.J."/>
            <person name="Beiko R.G."/>
            <person name="Coutinho P."/>
            <person name="Dacks J.B."/>
            <person name="Durnford D.G."/>
            <person name="Fast N.M."/>
            <person name="Green B.R."/>
            <person name="Grisdale C.J."/>
            <person name="Hempel F."/>
            <person name="Henrissat B."/>
            <person name="Hoppner M.P."/>
            <person name="Ishida K."/>
            <person name="Kim E."/>
            <person name="Koreny L."/>
            <person name="Kroth P.G."/>
            <person name="Liu Y."/>
            <person name="Malik S.B."/>
            <person name="Maier U.G."/>
            <person name="McRose D."/>
            <person name="Mock T."/>
            <person name="Neilson J.A."/>
            <person name="Onodera N.T."/>
            <person name="Poole A.M."/>
            <person name="Pritham E.J."/>
            <person name="Richards T.A."/>
            <person name="Rocap G."/>
            <person name="Roy S.W."/>
            <person name="Sarai C."/>
            <person name="Schaack S."/>
            <person name="Shirato S."/>
            <person name="Slamovits C.H."/>
            <person name="Spencer D.F."/>
            <person name="Suzuki S."/>
            <person name="Worden A.Z."/>
            <person name="Zauner S."/>
            <person name="Barry K."/>
            <person name="Bell C."/>
            <person name="Bharti A.K."/>
            <person name="Crow J.A."/>
            <person name="Grimwood J."/>
            <person name="Kramer R."/>
            <person name="Lindquist E."/>
            <person name="Lucas S."/>
            <person name="Salamov A."/>
            <person name="McFadden G.I."/>
            <person name="Lane C.E."/>
            <person name="Keeling P.J."/>
            <person name="Gray M.W."/>
            <person name="Grigoriev I.V."/>
            <person name="Archibald J.M."/>
        </authorList>
    </citation>
    <scope>NUCLEOTIDE SEQUENCE</scope>
    <source>
        <strain evidence="2 4">CCMP2712</strain>
    </source>
</reference>
<evidence type="ECO:0000313" key="4">
    <source>
        <dbReference type="Proteomes" id="UP000011087"/>
    </source>
</evidence>
<dbReference type="RefSeq" id="XP_005823104.1">
    <property type="nucleotide sequence ID" value="XM_005823047.1"/>
</dbReference>
<feature type="region of interest" description="Disordered" evidence="1">
    <location>
        <begin position="141"/>
        <end position="187"/>
    </location>
</feature>
<dbReference type="Proteomes" id="UP000011087">
    <property type="component" value="Unassembled WGS sequence"/>
</dbReference>
<dbReference type="HOGENOM" id="CLU_1450237_0_0_1"/>
<gene>
    <name evidence="2" type="ORF">GUITHDRAFT_117628</name>
</gene>
<proteinExistence type="predicted"/>
<dbReference type="EnsemblProtists" id="EKX36124">
    <property type="protein sequence ID" value="EKX36124"/>
    <property type="gene ID" value="GUITHDRAFT_117628"/>
</dbReference>
<reference evidence="4" key="2">
    <citation type="submission" date="2012-11" db="EMBL/GenBank/DDBJ databases">
        <authorList>
            <person name="Kuo A."/>
            <person name="Curtis B.A."/>
            <person name="Tanifuji G."/>
            <person name="Burki F."/>
            <person name="Gruber A."/>
            <person name="Irimia M."/>
            <person name="Maruyama S."/>
            <person name="Arias M.C."/>
            <person name="Ball S.G."/>
            <person name="Gile G.H."/>
            <person name="Hirakawa Y."/>
            <person name="Hopkins J.F."/>
            <person name="Rensing S.A."/>
            <person name="Schmutz J."/>
            <person name="Symeonidi A."/>
            <person name="Elias M."/>
            <person name="Eveleigh R.J."/>
            <person name="Herman E.K."/>
            <person name="Klute M.J."/>
            <person name="Nakayama T."/>
            <person name="Obornik M."/>
            <person name="Reyes-Prieto A."/>
            <person name="Armbrust E.V."/>
            <person name="Aves S.J."/>
            <person name="Beiko R.G."/>
            <person name="Coutinho P."/>
            <person name="Dacks J.B."/>
            <person name="Durnford D.G."/>
            <person name="Fast N.M."/>
            <person name="Green B.R."/>
            <person name="Grisdale C."/>
            <person name="Hempe F."/>
            <person name="Henrissat B."/>
            <person name="Hoppner M.P."/>
            <person name="Ishida K.-I."/>
            <person name="Kim E."/>
            <person name="Koreny L."/>
            <person name="Kroth P.G."/>
            <person name="Liu Y."/>
            <person name="Malik S.-B."/>
            <person name="Maier U.G."/>
            <person name="McRose D."/>
            <person name="Mock T."/>
            <person name="Neilson J.A."/>
            <person name="Onodera N.T."/>
            <person name="Poole A.M."/>
            <person name="Pritham E.J."/>
            <person name="Richards T.A."/>
            <person name="Rocap G."/>
            <person name="Roy S.W."/>
            <person name="Sarai C."/>
            <person name="Schaack S."/>
            <person name="Shirato S."/>
            <person name="Slamovits C.H."/>
            <person name="Spencer D.F."/>
            <person name="Suzuki S."/>
            <person name="Worden A.Z."/>
            <person name="Zauner S."/>
            <person name="Barry K."/>
            <person name="Bell C."/>
            <person name="Bharti A.K."/>
            <person name="Crow J.A."/>
            <person name="Grimwood J."/>
            <person name="Kramer R."/>
            <person name="Lindquist E."/>
            <person name="Lucas S."/>
            <person name="Salamov A."/>
            <person name="McFadden G.I."/>
            <person name="Lane C.E."/>
            <person name="Keeling P.J."/>
            <person name="Gray M.W."/>
            <person name="Grigoriev I.V."/>
            <person name="Archibald J.M."/>
        </authorList>
    </citation>
    <scope>NUCLEOTIDE SEQUENCE</scope>
    <source>
        <strain evidence="4">CCMP2712</strain>
    </source>
</reference>
<protein>
    <submittedName>
        <fullName evidence="2 3">Uncharacterized protein</fullName>
    </submittedName>
</protein>
<dbReference type="EMBL" id="JH993078">
    <property type="protein sequence ID" value="EKX36124.1"/>
    <property type="molecule type" value="Genomic_DNA"/>
</dbReference>
<organism evidence="2">
    <name type="scientific">Guillardia theta (strain CCMP2712)</name>
    <name type="common">Cryptophyte</name>
    <dbReference type="NCBI Taxonomy" id="905079"/>
    <lineage>
        <taxon>Eukaryota</taxon>
        <taxon>Cryptophyceae</taxon>
        <taxon>Pyrenomonadales</taxon>
        <taxon>Geminigeraceae</taxon>
        <taxon>Guillardia</taxon>
    </lineage>
</organism>
<reference evidence="3" key="3">
    <citation type="submission" date="2016-03" db="UniProtKB">
        <authorList>
            <consortium name="EnsemblProtists"/>
        </authorList>
    </citation>
    <scope>IDENTIFICATION</scope>
</reference>
<evidence type="ECO:0000256" key="1">
    <source>
        <dbReference type="SAM" id="MobiDB-lite"/>
    </source>
</evidence>
<name>L1IJL7_GUITC</name>